<dbReference type="SUPFAM" id="SSF90229">
    <property type="entry name" value="CCCH zinc finger"/>
    <property type="match status" value="1"/>
</dbReference>
<dbReference type="GO" id="GO:0005684">
    <property type="term" value="C:U2-type spliceosomal complex"/>
    <property type="evidence" value="ECO:0007669"/>
    <property type="project" value="TreeGrafter"/>
</dbReference>
<dbReference type="SUPFAM" id="SSF57850">
    <property type="entry name" value="RING/U-box"/>
    <property type="match status" value="1"/>
</dbReference>
<keyword evidence="2 4" id="KW-0863">Zinc-finger</keyword>
<feature type="region of interest" description="Disordered" evidence="5">
    <location>
        <begin position="1"/>
        <end position="90"/>
    </location>
</feature>
<evidence type="ECO:0000256" key="2">
    <source>
        <dbReference type="ARBA" id="ARBA00022771"/>
    </source>
</evidence>
<dbReference type="PROSITE" id="PS00518">
    <property type="entry name" value="ZF_RING_1"/>
    <property type="match status" value="1"/>
</dbReference>
<feature type="zinc finger region" description="C3H1-type" evidence="4">
    <location>
        <begin position="167"/>
        <end position="195"/>
    </location>
</feature>
<dbReference type="InterPro" id="IPR013083">
    <property type="entry name" value="Znf_RING/FYVE/PHD"/>
</dbReference>
<dbReference type="KEGG" id="goe:100900992"/>
<dbReference type="InterPro" id="IPR001841">
    <property type="entry name" value="Znf_RING"/>
</dbReference>
<feature type="domain" description="RING-type" evidence="6">
    <location>
        <begin position="242"/>
        <end position="279"/>
    </location>
</feature>
<dbReference type="GO" id="GO:0034247">
    <property type="term" value="P:snoRNA splicing"/>
    <property type="evidence" value="ECO:0007669"/>
    <property type="project" value="TreeGrafter"/>
</dbReference>
<evidence type="ECO:0000256" key="4">
    <source>
        <dbReference type="PROSITE-ProRule" id="PRU00723"/>
    </source>
</evidence>
<gene>
    <name evidence="9" type="primary">LOC100900992</name>
</gene>
<dbReference type="GO" id="GO:0008270">
    <property type="term" value="F:zinc ion binding"/>
    <property type="evidence" value="ECO:0007669"/>
    <property type="project" value="UniProtKB-KW"/>
</dbReference>
<dbReference type="Pfam" id="PF00642">
    <property type="entry name" value="zf-CCCH"/>
    <property type="match status" value="1"/>
</dbReference>
<dbReference type="Pfam" id="PF13923">
    <property type="entry name" value="zf-C3HC4_2"/>
    <property type="match status" value="1"/>
</dbReference>
<dbReference type="PANTHER" id="PTHR12930:SF0">
    <property type="entry name" value="RING FINGER PROTEIN 113B"/>
    <property type="match status" value="1"/>
</dbReference>
<accession>A0AAJ6QW81</accession>
<dbReference type="Proteomes" id="UP000694867">
    <property type="component" value="Unplaced"/>
</dbReference>
<keyword evidence="1 4" id="KW-0479">Metal-binding</keyword>
<dbReference type="InterPro" id="IPR017907">
    <property type="entry name" value="Znf_RING_CS"/>
</dbReference>
<dbReference type="SMART" id="SM00184">
    <property type="entry name" value="RING"/>
    <property type="match status" value="1"/>
</dbReference>
<dbReference type="Gene3D" id="3.30.40.10">
    <property type="entry name" value="Zinc/RING finger domain, C3HC4 (zinc finger)"/>
    <property type="match status" value="1"/>
</dbReference>
<name>A0AAJ6QW81_9ACAR</name>
<sequence length="305" mass="34807">MSEESSKPAQSSSLFKTRARPGGGIRTRKESSDESDGEQSSVKRVERKKSRGLVTENTNRKKWKQDEESVVHSFASNKQRAGPSDQGATATIEIDTELDKDARAIFERAQKVNEDLQGKEDDRVYRGINNYTQYITKKDSAAGSAAKMKVKGPLRAPTNIRSTVRWDYQPDICKDFKETGFCTFGDSCIFMHDRSDYKHGWQLDREWDAKHKKRAQNGASDDEDDDDEYRIPSDEEDLPFACFICREDFVEPVSTKCKHYFCKKCALDNLKKSSRCFVCAKQTGGTFTAARELEEKLKKRRDQTA</sequence>
<reference evidence="9" key="1">
    <citation type="submission" date="2025-08" db="UniProtKB">
        <authorList>
            <consortium name="RefSeq"/>
        </authorList>
    </citation>
    <scope>IDENTIFICATION</scope>
</reference>
<dbReference type="PANTHER" id="PTHR12930">
    <property type="entry name" value="ZINC FINGER PROTEIN 183"/>
    <property type="match status" value="1"/>
</dbReference>
<proteinExistence type="predicted"/>
<dbReference type="RefSeq" id="XP_003745875.1">
    <property type="nucleotide sequence ID" value="XM_003745827.2"/>
</dbReference>
<feature type="domain" description="C3H1-type" evidence="7">
    <location>
        <begin position="167"/>
        <end position="195"/>
    </location>
</feature>
<dbReference type="AlphaFoldDB" id="A0AAJ6QW81"/>
<evidence type="ECO:0000313" key="9">
    <source>
        <dbReference type="RefSeq" id="XP_003745875.1"/>
    </source>
</evidence>
<keyword evidence="3 4" id="KW-0862">Zinc</keyword>
<organism evidence="8 9">
    <name type="scientific">Galendromus occidentalis</name>
    <name type="common">western predatory mite</name>
    <dbReference type="NCBI Taxonomy" id="34638"/>
    <lineage>
        <taxon>Eukaryota</taxon>
        <taxon>Metazoa</taxon>
        <taxon>Ecdysozoa</taxon>
        <taxon>Arthropoda</taxon>
        <taxon>Chelicerata</taxon>
        <taxon>Arachnida</taxon>
        <taxon>Acari</taxon>
        <taxon>Parasitiformes</taxon>
        <taxon>Mesostigmata</taxon>
        <taxon>Gamasina</taxon>
        <taxon>Phytoseioidea</taxon>
        <taxon>Phytoseiidae</taxon>
        <taxon>Typhlodrominae</taxon>
        <taxon>Galendromus</taxon>
    </lineage>
</organism>
<dbReference type="InterPro" id="IPR000571">
    <property type="entry name" value="Znf_CCCH"/>
</dbReference>
<evidence type="ECO:0000259" key="6">
    <source>
        <dbReference type="PROSITE" id="PS50089"/>
    </source>
</evidence>
<evidence type="ECO:0000256" key="5">
    <source>
        <dbReference type="SAM" id="MobiDB-lite"/>
    </source>
</evidence>
<protein>
    <submittedName>
        <fullName evidence="9">E3 ubiquitin-protein ligase RNF113A</fullName>
    </submittedName>
</protein>
<dbReference type="PROSITE" id="PS50103">
    <property type="entry name" value="ZF_C3H1"/>
    <property type="match status" value="1"/>
</dbReference>
<dbReference type="PROSITE" id="PS50089">
    <property type="entry name" value="ZF_RING_2"/>
    <property type="match status" value="1"/>
</dbReference>
<dbReference type="GeneID" id="100900992"/>
<evidence type="ECO:0000259" key="7">
    <source>
        <dbReference type="PROSITE" id="PS50103"/>
    </source>
</evidence>
<evidence type="ECO:0000313" key="8">
    <source>
        <dbReference type="Proteomes" id="UP000694867"/>
    </source>
</evidence>
<dbReference type="SMART" id="SM00356">
    <property type="entry name" value="ZnF_C3H1"/>
    <property type="match status" value="1"/>
</dbReference>
<dbReference type="Gene3D" id="4.10.1000.10">
    <property type="entry name" value="Zinc finger, CCCH-type"/>
    <property type="match status" value="1"/>
</dbReference>
<keyword evidence="8" id="KW-1185">Reference proteome</keyword>
<evidence type="ECO:0000256" key="3">
    <source>
        <dbReference type="ARBA" id="ARBA00022833"/>
    </source>
</evidence>
<dbReference type="CTD" id="42397"/>
<dbReference type="InterPro" id="IPR036855">
    <property type="entry name" value="Znf_CCCH_sf"/>
</dbReference>
<dbReference type="InterPro" id="IPR039971">
    <property type="entry name" value="CWC24-like"/>
</dbReference>
<evidence type="ECO:0000256" key="1">
    <source>
        <dbReference type="ARBA" id="ARBA00022723"/>
    </source>
</evidence>
<dbReference type="CDD" id="cd16539">
    <property type="entry name" value="RING-HC_RNF113A_B"/>
    <property type="match status" value="1"/>
</dbReference>